<dbReference type="Gene3D" id="3.30.950.10">
    <property type="entry name" value="Methyltransferase, Cobalt-precorrin-4 Transmethylase, Domain 2"/>
    <property type="match status" value="1"/>
</dbReference>
<protein>
    <recommendedName>
        <fullName evidence="6">Ribosomal RNA small subunit methyltransferase I</fullName>
        <ecNumber evidence="6">2.1.1.198</ecNumber>
    </recommendedName>
    <alternativeName>
        <fullName evidence="6">16S rRNA 2'-O-ribose C1402 methyltransferase</fullName>
    </alternativeName>
    <alternativeName>
        <fullName evidence="6">rRNA (cytidine-2'-O-)-methyltransferase RsmI</fullName>
    </alternativeName>
</protein>
<dbReference type="STRING" id="448.Lery_2799"/>
<evidence type="ECO:0000256" key="5">
    <source>
        <dbReference type="ARBA" id="ARBA00022691"/>
    </source>
</evidence>
<organism evidence="9 10">
    <name type="scientific">Legionella erythra</name>
    <dbReference type="NCBI Taxonomy" id="448"/>
    <lineage>
        <taxon>Bacteria</taxon>
        <taxon>Pseudomonadati</taxon>
        <taxon>Pseudomonadota</taxon>
        <taxon>Gammaproteobacteria</taxon>
        <taxon>Legionellales</taxon>
        <taxon>Legionellaceae</taxon>
        <taxon>Legionella</taxon>
    </lineage>
</organism>
<comment type="caution">
    <text evidence="9">The sequence shown here is derived from an EMBL/GenBank/DDBJ whole genome shotgun (WGS) entry which is preliminary data.</text>
</comment>
<keyword evidence="3 6" id="KW-0489">Methyltransferase</keyword>
<keyword evidence="1 6" id="KW-0963">Cytoplasm</keyword>
<dbReference type="InterPro" id="IPR018063">
    <property type="entry name" value="SAM_MeTrfase_RsmI_CS"/>
</dbReference>
<sequence>MDKRSASSKGCLYIVATPIGNLEDISLRAINTLKQVDTVLAEDTRHSGKLLHALGIEKPLLSHHAHNEGSHSDSIIAALLNGKSFALVSDAGTPLISDPGFELVRQARSQAIEVIPIPGPCAAITALSAAGVPCDTFTFMGFLPAKQQARREQLNAIGRSQHTTVIYESTHRILDCIDDILELFSPDYRFVLAKELTKAFEQFIHGNALTIKQWLMDDKARCKGEFVLIFPVQPRQNDAGKEEELLEILLSELPLKQAVKLASILSHAPKNELYKLALKLQGQS</sequence>
<dbReference type="PANTHER" id="PTHR46111">
    <property type="entry name" value="RIBOSOMAL RNA SMALL SUBUNIT METHYLTRANSFERASE I"/>
    <property type="match status" value="1"/>
</dbReference>
<dbReference type="EMBL" id="LNYA01000034">
    <property type="protein sequence ID" value="KTC94632.1"/>
    <property type="molecule type" value="Genomic_DNA"/>
</dbReference>
<dbReference type="EC" id="2.1.1.198" evidence="6"/>
<dbReference type="InterPro" id="IPR053910">
    <property type="entry name" value="RsmI_HTH"/>
</dbReference>
<evidence type="ECO:0000313" key="9">
    <source>
        <dbReference type="EMBL" id="KTC94632.1"/>
    </source>
</evidence>
<comment type="similarity">
    <text evidence="6">Belongs to the methyltransferase superfamily. RsmI family.</text>
</comment>
<dbReference type="FunFam" id="3.40.1010.10:FF:000007">
    <property type="entry name" value="Ribosomal RNA small subunit methyltransferase I"/>
    <property type="match status" value="1"/>
</dbReference>
<proteinExistence type="inferred from homology"/>
<dbReference type="PIRSF" id="PIRSF005917">
    <property type="entry name" value="MTase_YraL"/>
    <property type="match status" value="1"/>
</dbReference>
<dbReference type="InterPro" id="IPR000878">
    <property type="entry name" value="4pyrrol_Mease"/>
</dbReference>
<dbReference type="NCBIfam" id="TIGR00096">
    <property type="entry name" value="16S rRNA (cytidine(1402)-2'-O)-methyltransferase"/>
    <property type="match status" value="1"/>
</dbReference>
<dbReference type="FunFam" id="3.30.950.10:FF:000002">
    <property type="entry name" value="Ribosomal RNA small subunit methyltransferase I"/>
    <property type="match status" value="1"/>
</dbReference>
<keyword evidence="2 6" id="KW-0698">rRNA processing</keyword>
<dbReference type="Pfam" id="PF00590">
    <property type="entry name" value="TP_methylase"/>
    <property type="match status" value="1"/>
</dbReference>
<accession>A0A0W0TGA9</accession>
<evidence type="ECO:0000256" key="1">
    <source>
        <dbReference type="ARBA" id="ARBA00022490"/>
    </source>
</evidence>
<keyword evidence="4 6" id="KW-0808">Transferase</keyword>
<comment type="subcellular location">
    <subcellularLocation>
        <location evidence="6">Cytoplasm</location>
    </subcellularLocation>
</comment>
<dbReference type="HAMAP" id="MF_01877">
    <property type="entry name" value="16SrRNA_methyltr_I"/>
    <property type="match status" value="1"/>
</dbReference>
<dbReference type="InterPro" id="IPR014777">
    <property type="entry name" value="4pyrrole_Mease_sub1"/>
</dbReference>
<dbReference type="PROSITE" id="PS01296">
    <property type="entry name" value="RSMI"/>
    <property type="match status" value="1"/>
</dbReference>
<dbReference type="Gene3D" id="3.40.1010.10">
    <property type="entry name" value="Cobalt-precorrin-4 Transmethylase, Domain 1"/>
    <property type="match status" value="1"/>
</dbReference>
<comment type="catalytic activity">
    <reaction evidence="6">
        <text>cytidine(1402) in 16S rRNA + S-adenosyl-L-methionine = 2'-O-methylcytidine(1402) in 16S rRNA + S-adenosyl-L-homocysteine + H(+)</text>
        <dbReference type="Rhea" id="RHEA:42924"/>
        <dbReference type="Rhea" id="RHEA-COMP:10285"/>
        <dbReference type="Rhea" id="RHEA-COMP:10286"/>
        <dbReference type="ChEBI" id="CHEBI:15378"/>
        <dbReference type="ChEBI" id="CHEBI:57856"/>
        <dbReference type="ChEBI" id="CHEBI:59789"/>
        <dbReference type="ChEBI" id="CHEBI:74495"/>
        <dbReference type="ChEBI" id="CHEBI:82748"/>
        <dbReference type="EC" id="2.1.1.198"/>
    </reaction>
</comment>
<feature type="domain" description="RsmI HTH" evidence="8">
    <location>
        <begin position="239"/>
        <end position="281"/>
    </location>
</feature>
<dbReference type="CDD" id="cd11648">
    <property type="entry name" value="RsmI"/>
    <property type="match status" value="1"/>
</dbReference>
<dbReference type="GO" id="GO:0070677">
    <property type="term" value="F:rRNA (cytosine-2'-O-)-methyltransferase activity"/>
    <property type="evidence" value="ECO:0007669"/>
    <property type="project" value="UniProtKB-UniRule"/>
</dbReference>
<keyword evidence="10" id="KW-1185">Reference proteome</keyword>
<name>A0A0W0TGA9_LEGER</name>
<dbReference type="Pfam" id="PF23016">
    <property type="entry name" value="RsmI_C"/>
    <property type="match status" value="1"/>
</dbReference>
<dbReference type="InterPro" id="IPR008189">
    <property type="entry name" value="rRNA_ssu_MeTfrase_I"/>
</dbReference>
<evidence type="ECO:0000256" key="2">
    <source>
        <dbReference type="ARBA" id="ARBA00022552"/>
    </source>
</evidence>
<dbReference type="GO" id="GO:0005737">
    <property type="term" value="C:cytoplasm"/>
    <property type="evidence" value="ECO:0007669"/>
    <property type="project" value="UniProtKB-SubCell"/>
</dbReference>
<evidence type="ECO:0000256" key="3">
    <source>
        <dbReference type="ARBA" id="ARBA00022603"/>
    </source>
</evidence>
<dbReference type="RefSeq" id="WP_058527870.1">
    <property type="nucleotide sequence ID" value="NZ_CAAAHY010000005.1"/>
</dbReference>
<dbReference type="PANTHER" id="PTHR46111:SF1">
    <property type="entry name" value="RIBOSOMAL RNA SMALL SUBUNIT METHYLTRANSFERASE I"/>
    <property type="match status" value="1"/>
</dbReference>
<dbReference type="InterPro" id="IPR014776">
    <property type="entry name" value="4pyrrole_Mease_sub2"/>
</dbReference>
<evidence type="ECO:0000259" key="8">
    <source>
        <dbReference type="Pfam" id="PF23016"/>
    </source>
</evidence>
<evidence type="ECO:0000259" key="7">
    <source>
        <dbReference type="Pfam" id="PF00590"/>
    </source>
</evidence>
<dbReference type="OrthoDB" id="9809084at2"/>
<keyword evidence="5 6" id="KW-0949">S-adenosyl-L-methionine</keyword>
<evidence type="ECO:0000256" key="4">
    <source>
        <dbReference type="ARBA" id="ARBA00022679"/>
    </source>
</evidence>
<evidence type="ECO:0000256" key="6">
    <source>
        <dbReference type="HAMAP-Rule" id="MF_01877"/>
    </source>
</evidence>
<gene>
    <name evidence="6" type="primary">rsmI</name>
    <name evidence="9" type="ORF">Lery_2799</name>
</gene>
<comment type="function">
    <text evidence="6">Catalyzes the 2'-O-methylation of the ribose of cytidine 1402 (C1402) in 16S rRNA.</text>
</comment>
<dbReference type="PATRIC" id="fig|448.7.peg.2940"/>
<reference evidence="9 10" key="1">
    <citation type="submission" date="2015-11" db="EMBL/GenBank/DDBJ databases">
        <title>Genomic analysis of 38 Legionella species identifies large and diverse effector repertoires.</title>
        <authorList>
            <person name="Burstein D."/>
            <person name="Amaro F."/>
            <person name="Zusman T."/>
            <person name="Lifshitz Z."/>
            <person name="Cohen O."/>
            <person name="Gilbert J.A."/>
            <person name="Pupko T."/>
            <person name="Shuman H.A."/>
            <person name="Segal G."/>
        </authorList>
    </citation>
    <scope>NUCLEOTIDE SEQUENCE [LARGE SCALE GENOMIC DNA]</scope>
    <source>
        <strain evidence="9 10">SE-32A-C8</strain>
    </source>
</reference>
<feature type="domain" description="Tetrapyrrole methylase" evidence="7">
    <location>
        <begin position="12"/>
        <end position="208"/>
    </location>
</feature>
<dbReference type="InterPro" id="IPR035996">
    <property type="entry name" value="4pyrrol_Methylase_sf"/>
</dbReference>
<dbReference type="AlphaFoldDB" id="A0A0W0TGA9"/>
<evidence type="ECO:0000313" key="10">
    <source>
        <dbReference type="Proteomes" id="UP000054773"/>
    </source>
</evidence>
<dbReference type="Proteomes" id="UP000054773">
    <property type="component" value="Unassembled WGS sequence"/>
</dbReference>
<dbReference type="SUPFAM" id="SSF53790">
    <property type="entry name" value="Tetrapyrrole methylase"/>
    <property type="match status" value="1"/>
</dbReference>